<dbReference type="EMBL" id="LFJN01000008">
    <property type="protein sequence ID" value="KPI42014.1"/>
    <property type="molecule type" value="Genomic_DNA"/>
</dbReference>
<dbReference type="PANTHER" id="PTHR33337:SF40">
    <property type="entry name" value="CENP-V_GFA DOMAIN-CONTAINING PROTEIN-RELATED"/>
    <property type="match status" value="1"/>
</dbReference>
<dbReference type="Gene3D" id="3.90.1590.10">
    <property type="entry name" value="glutathione-dependent formaldehyde- activating enzyme (gfa)"/>
    <property type="match status" value="1"/>
</dbReference>
<comment type="caution">
    <text evidence="6">The sequence shown here is derived from an EMBL/GenBank/DDBJ whole genome shotgun (WGS) entry which is preliminary data.</text>
</comment>
<keyword evidence="2" id="KW-0479">Metal-binding</keyword>
<dbReference type="AlphaFoldDB" id="A0A0N1HT35"/>
<reference evidence="6 7" key="1">
    <citation type="submission" date="2015-06" db="EMBL/GenBank/DDBJ databases">
        <title>Draft genome of the ant-associated black yeast Phialophora attae CBS 131958.</title>
        <authorList>
            <person name="Moreno L.F."/>
            <person name="Stielow B.J."/>
            <person name="de Hoog S."/>
            <person name="Vicente V.A."/>
            <person name="Weiss V.A."/>
            <person name="de Vries M."/>
            <person name="Cruz L.M."/>
            <person name="Souza E.M."/>
        </authorList>
    </citation>
    <scope>NUCLEOTIDE SEQUENCE [LARGE SCALE GENOMIC DNA]</scope>
    <source>
        <strain evidence="6 7">CBS 131958</strain>
    </source>
</reference>
<evidence type="ECO:0000256" key="4">
    <source>
        <dbReference type="ARBA" id="ARBA00023239"/>
    </source>
</evidence>
<dbReference type="STRING" id="1664694.A0A0N1HT35"/>
<proteinExistence type="inferred from homology"/>
<evidence type="ECO:0000256" key="2">
    <source>
        <dbReference type="ARBA" id="ARBA00022723"/>
    </source>
</evidence>
<dbReference type="RefSeq" id="XP_018001977.1">
    <property type="nucleotide sequence ID" value="XM_018145694.1"/>
</dbReference>
<dbReference type="Proteomes" id="UP000038010">
    <property type="component" value="Unassembled WGS sequence"/>
</dbReference>
<sequence length="142" mass="15605">MTSTTMRGHCNCKRINITIADKPPSELNTAVCHCRNCHRQGGSIIMLLATDDVVIEGEIKAYVDHDTDSGQPVTRYFCDNCGTPVISTTPVYEGKRIVKMNLFDDFPAPQVEIFTRSRRSYPAPIEGALVTFPGNAEAPAQS</sequence>
<dbReference type="PANTHER" id="PTHR33337">
    <property type="entry name" value="GFA DOMAIN-CONTAINING PROTEIN"/>
    <property type="match status" value="1"/>
</dbReference>
<evidence type="ECO:0000313" key="6">
    <source>
        <dbReference type="EMBL" id="KPI42014.1"/>
    </source>
</evidence>
<keyword evidence="4" id="KW-0456">Lyase</keyword>
<evidence type="ECO:0000259" key="5">
    <source>
        <dbReference type="PROSITE" id="PS51891"/>
    </source>
</evidence>
<dbReference type="InterPro" id="IPR006913">
    <property type="entry name" value="CENP-V/GFA"/>
</dbReference>
<name>A0A0N1HT35_9EURO</name>
<feature type="domain" description="CENP-V/GFA" evidence="5">
    <location>
        <begin position="6"/>
        <end position="126"/>
    </location>
</feature>
<organism evidence="6 7">
    <name type="scientific">Cyphellophora attinorum</name>
    <dbReference type="NCBI Taxonomy" id="1664694"/>
    <lineage>
        <taxon>Eukaryota</taxon>
        <taxon>Fungi</taxon>
        <taxon>Dikarya</taxon>
        <taxon>Ascomycota</taxon>
        <taxon>Pezizomycotina</taxon>
        <taxon>Eurotiomycetes</taxon>
        <taxon>Chaetothyriomycetidae</taxon>
        <taxon>Chaetothyriales</taxon>
        <taxon>Cyphellophoraceae</taxon>
        <taxon>Cyphellophora</taxon>
    </lineage>
</organism>
<protein>
    <recommendedName>
        <fullName evidence="5">CENP-V/GFA domain-containing protein</fullName>
    </recommendedName>
</protein>
<dbReference type="PROSITE" id="PS51891">
    <property type="entry name" value="CENP_V_GFA"/>
    <property type="match status" value="1"/>
</dbReference>
<accession>A0A0N1HT35</accession>
<evidence type="ECO:0000256" key="1">
    <source>
        <dbReference type="ARBA" id="ARBA00005495"/>
    </source>
</evidence>
<gene>
    <name evidence="6" type="ORF">AB675_5481</name>
</gene>
<evidence type="ECO:0000256" key="3">
    <source>
        <dbReference type="ARBA" id="ARBA00022833"/>
    </source>
</evidence>
<keyword evidence="7" id="KW-1185">Reference proteome</keyword>
<dbReference type="SUPFAM" id="SSF51316">
    <property type="entry name" value="Mss4-like"/>
    <property type="match status" value="1"/>
</dbReference>
<dbReference type="GeneID" id="28737574"/>
<comment type="similarity">
    <text evidence="1">Belongs to the Gfa family.</text>
</comment>
<dbReference type="OrthoDB" id="9985472at2759"/>
<evidence type="ECO:0000313" key="7">
    <source>
        <dbReference type="Proteomes" id="UP000038010"/>
    </source>
</evidence>
<dbReference type="Pfam" id="PF04828">
    <property type="entry name" value="GFA"/>
    <property type="match status" value="1"/>
</dbReference>
<dbReference type="GO" id="GO:0016846">
    <property type="term" value="F:carbon-sulfur lyase activity"/>
    <property type="evidence" value="ECO:0007669"/>
    <property type="project" value="InterPro"/>
</dbReference>
<keyword evidence="3" id="KW-0862">Zinc</keyword>
<dbReference type="VEuPathDB" id="FungiDB:AB675_5481"/>
<dbReference type="GO" id="GO:0046872">
    <property type="term" value="F:metal ion binding"/>
    <property type="evidence" value="ECO:0007669"/>
    <property type="project" value="UniProtKB-KW"/>
</dbReference>
<dbReference type="InterPro" id="IPR011057">
    <property type="entry name" value="Mss4-like_sf"/>
</dbReference>